<proteinExistence type="predicted"/>
<dbReference type="Gene3D" id="3.90.1720.10">
    <property type="entry name" value="endopeptidase domain like (from Nostoc punctiforme)"/>
    <property type="match status" value="1"/>
</dbReference>
<evidence type="ECO:0000313" key="2">
    <source>
        <dbReference type="Proteomes" id="UP001595387"/>
    </source>
</evidence>
<organism evidence="1 2">
    <name type="scientific">Virgibacillus sediminis</name>
    <dbReference type="NCBI Taxonomy" id="202260"/>
    <lineage>
        <taxon>Bacteria</taxon>
        <taxon>Bacillati</taxon>
        <taxon>Bacillota</taxon>
        <taxon>Bacilli</taxon>
        <taxon>Bacillales</taxon>
        <taxon>Bacillaceae</taxon>
        <taxon>Virgibacillus</taxon>
    </lineage>
</organism>
<accession>A0ABV7A7U0</accession>
<name>A0ABV7A7U0_9BACI</name>
<comment type="caution">
    <text evidence="1">The sequence shown here is derived from an EMBL/GenBank/DDBJ whole genome shotgun (WGS) entry which is preliminary data.</text>
</comment>
<dbReference type="EMBL" id="JBHRRZ010000017">
    <property type="protein sequence ID" value="MFC2948986.1"/>
    <property type="molecule type" value="Genomic_DNA"/>
</dbReference>
<dbReference type="Proteomes" id="UP001595387">
    <property type="component" value="Unassembled WGS sequence"/>
</dbReference>
<protein>
    <submittedName>
        <fullName evidence="1">Uncharacterized protein</fullName>
    </submittedName>
</protein>
<keyword evidence="2" id="KW-1185">Reference proteome</keyword>
<reference evidence="2" key="1">
    <citation type="journal article" date="2019" name="Int. J. Syst. Evol. Microbiol.">
        <title>The Global Catalogue of Microorganisms (GCM) 10K type strain sequencing project: providing services to taxonomists for standard genome sequencing and annotation.</title>
        <authorList>
            <consortium name="The Broad Institute Genomics Platform"/>
            <consortium name="The Broad Institute Genome Sequencing Center for Infectious Disease"/>
            <person name="Wu L."/>
            <person name="Ma J."/>
        </authorList>
    </citation>
    <scope>NUCLEOTIDE SEQUENCE [LARGE SCALE GENOMIC DNA]</scope>
    <source>
        <strain evidence="2">KCTC 13193</strain>
    </source>
</reference>
<sequence>MGEKMIYFLFTDTGTWLNRLINFYTKTTLNHVSIALDPALREVYSFGRKHPDNPFRAGFVREDIGHHLLKNADCALYAYPMTEEEYEQIMGEIAIFKEKEDTFKYNFLGLFGVVLRVEWKREKAFFCSQFAAKLLGGLKDVRLGKPACFTTPADLRRLDGMRLIYRGKLGDYEPQQEKQESRLAAGEQEAMSKPQSLFVSLSSKVKEFVIR</sequence>
<dbReference type="RefSeq" id="WP_390306588.1">
    <property type="nucleotide sequence ID" value="NZ_JBHRRZ010000017.1"/>
</dbReference>
<gene>
    <name evidence="1" type="ORF">ACFODW_11630</name>
</gene>
<evidence type="ECO:0000313" key="1">
    <source>
        <dbReference type="EMBL" id="MFC2948986.1"/>
    </source>
</evidence>